<dbReference type="EMBL" id="BARU01004976">
    <property type="protein sequence ID" value="GAH25408.1"/>
    <property type="molecule type" value="Genomic_DNA"/>
</dbReference>
<dbReference type="InterPro" id="IPR013783">
    <property type="entry name" value="Ig-like_fold"/>
</dbReference>
<feature type="non-terminal residue" evidence="2">
    <location>
        <position position="1"/>
    </location>
</feature>
<organism evidence="2">
    <name type="scientific">marine sediment metagenome</name>
    <dbReference type="NCBI Taxonomy" id="412755"/>
    <lineage>
        <taxon>unclassified sequences</taxon>
        <taxon>metagenomes</taxon>
        <taxon>ecological metagenomes</taxon>
    </lineage>
</organism>
<dbReference type="SUPFAM" id="SSF49303">
    <property type="entry name" value="beta-Galactosidase/glucuronidase domain"/>
    <property type="match status" value="1"/>
</dbReference>
<dbReference type="AlphaFoldDB" id="X1FXA3"/>
<dbReference type="Gene3D" id="3.20.20.80">
    <property type="entry name" value="Glycosidases"/>
    <property type="match status" value="1"/>
</dbReference>
<dbReference type="GO" id="GO:0004553">
    <property type="term" value="F:hydrolase activity, hydrolyzing O-glycosyl compounds"/>
    <property type="evidence" value="ECO:0007669"/>
    <property type="project" value="InterPro"/>
</dbReference>
<dbReference type="Pfam" id="PF00703">
    <property type="entry name" value="Glyco_hydro_2"/>
    <property type="match status" value="1"/>
</dbReference>
<dbReference type="InterPro" id="IPR017853">
    <property type="entry name" value="GH"/>
</dbReference>
<dbReference type="PANTHER" id="PTHR43536:SF1">
    <property type="entry name" value="MANNOSYLGLYCOPROTEIN ENDO-BETA-MANNOSIDASE"/>
    <property type="match status" value="1"/>
</dbReference>
<reference evidence="2" key="1">
    <citation type="journal article" date="2014" name="Front. Microbiol.">
        <title>High frequency of phylogenetically diverse reductive dehalogenase-homologous genes in deep subseafloor sedimentary metagenomes.</title>
        <authorList>
            <person name="Kawai M."/>
            <person name="Futagami T."/>
            <person name="Toyoda A."/>
            <person name="Takaki Y."/>
            <person name="Nishi S."/>
            <person name="Hori S."/>
            <person name="Arai W."/>
            <person name="Tsubouchi T."/>
            <person name="Morono Y."/>
            <person name="Uchiyama I."/>
            <person name="Ito T."/>
            <person name="Fujiyama A."/>
            <person name="Inagaki F."/>
            <person name="Takami H."/>
        </authorList>
    </citation>
    <scope>NUCLEOTIDE SEQUENCE</scope>
    <source>
        <strain evidence="2">Expedition CK06-06</strain>
    </source>
</reference>
<dbReference type="Gene3D" id="2.60.40.10">
    <property type="entry name" value="Immunoglobulins"/>
    <property type="match status" value="1"/>
</dbReference>
<feature type="domain" description="Glycoside hydrolase family 2 immunoglobulin-like beta-sandwich" evidence="1">
    <location>
        <begin position="10"/>
        <end position="79"/>
    </location>
</feature>
<dbReference type="GO" id="GO:0005975">
    <property type="term" value="P:carbohydrate metabolic process"/>
    <property type="evidence" value="ECO:0007669"/>
    <property type="project" value="InterPro"/>
</dbReference>
<dbReference type="InterPro" id="IPR043534">
    <property type="entry name" value="EBDG/EBM"/>
</dbReference>
<accession>X1FXA3</accession>
<gene>
    <name evidence="2" type="ORF">S03H2_09651</name>
</gene>
<dbReference type="InterPro" id="IPR036156">
    <property type="entry name" value="Beta-gal/glucu_dom_sf"/>
</dbReference>
<sequence length="160" mass="18852">TGVFSGQIENNEFEKEIRLEPGETRVVEFTPDEFSQLNIENPRVWWPNPVGPQELYELNLAFRVNERVSDREKVRLGIREVSTYINEEGWRGYMINGKKILIRGGAWMTSDMLLRLIPERYDALVRYAKEANLNMLRSEGFSIRETEEFYDFCDQYGVMV</sequence>
<name>X1FXA3_9ZZZZ</name>
<dbReference type="PANTHER" id="PTHR43536">
    <property type="entry name" value="MANNOSYLGLYCOPROTEIN ENDO-BETA-MANNOSIDASE"/>
    <property type="match status" value="1"/>
</dbReference>
<evidence type="ECO:0000313" key="2">
    <source>
        <dbReference type="EMBL" id="GAH25408.1"/>
    </source>
</evidence>
<dbReference type="SUPFAM" id="SSF51445">
    <property type="entry name" value="(Trans)glycosidases"/>
    <property type="match status" value="1"/>
</dbReference>
<evidence type="ECO:0000259" key="1">
    <source>
        <dbReference type="Pfam" id="PF00703"/>
    </source>
</evidence>
<protein>
    <recommendedName>
        <fullName evidence="1">Glycoside hydrolase family 2 immunoglobulin-like beta-sandwich domain-containing protein</fullName>
    </recommendedName>
</protein>
<proteinExistence type="predicted"/>
<feature type="non-terminal residue" evidence="2">
    <location>
        <position position="160"/>
    </location>
</feature>
<comment type="caution">
    <text evidence="2">The sequence shown here is derived from an EMBL/GenBank/DDBJ whole genome shotgun (WGS) entry which is preliminary data.</text>
</comment>
<dbReference type="InterPro" id="IPR006102">
    <property type="entry name" value="Ig-like_GH2"/>
</dbReference>